<dbReference type="EMBL" id="JACGWO010000011">
    <property type="protein sequence ID" value="KAK4415607.1"/>
    <property type="molecule type" value="Genomic_DNA"/>
</dbReference>
<dbReference type="AlphaFoldDB" id="A0AAE2CB36"/>
<keyword evidence="3" id="KW-1185">Reference proteome</keyword>
<comment type="caution">
    <text evidence="2">The sequence shown here is derived from an EMBL/GenBank/DDBJ whole genome shotgun (WGS) entry which is preliminary data.</text>
</comment>
<keyword evidence="1" id="KW-0812">Transmembrane</keyword>
<organism evidence="2 3">
    <name type="scientific">Sesamum alatum</name>
    <dbReference type="NCBI Taxonomy" id="300844"/>
    <lineage>
        <taxon>Eukaryota</taxon>
        <taxon>Viridiplantae</taxon>
        <taxon>Streptophyta</taxon>
        <taxon>Embryophyta</taxon>
        <taxon>Tracheophyta</taxon>
        <taxon>Spermatophyta</taxon>
        <taxon>Magnoliopsida</taxon>
        <taxon>eudicotyledons</taxon>
        <taxon>Gunneridae</taxon>
        <taxon>Pentapetalae</taxon>
        <taxon>asterids</taxon>
        <taxon>lamiids</taxon>
        <taxon>Lamiales</taxon>
        <taxon>Pedaliaceae</taxon>
        <taxon>Sesamum</taxon>
    </lineage>
</organism>
<accession>A0AAE2CB36</accession>
<reference evidence="2" key="2">
    <citation type="journal article" date="2024" name="Plant">
        <title>Genomic evolution and insights into agronomic trait innovations of Sesamum species.</title>
        <authorList>
            <person name="Miao H."/>
            <person name="Wang L."/>
            <person name="Qu L."/>
            <person name="Liu H."/>
            <person name="Sun Y."/>
            <person name="Le M."/>
            <person name="Wang Q."/>
            <person name="Wei S."/>
            <person name="Zheng Y."/>
            <person name="Lin W."/>
            <person name="Duan Y."/>
            <person name="Cao H."/>
            <person name="Xiong S."/>
            <person name="Wang X."/>
            <person name="Wei L."/>
            <person name="Li C."/>
            <person name="Ma Q."/>
            <person name="Ju M."/>
            <person name="Zhao R."/>
            <person name="Li G."/>
            <person name="Mu C."/>
            <person name="Tian Q."/>
            <person name="Mei H."/>
            <person name="Zhang T."/>
            <person name="Gao T."/>
            <person name="Zhang H."/>
        </authorList>
    </citation>
    <scope>NUCLEOTIDE SEQUENCE</scope>
    <source>
        <strain evidence="2">3651</strain>
    </source>
</reference>
<keyword evidence="1" id="KW-0472">Membrane</keyword>
<feature type="transmembrane region" description="Helical" evidence="1">
    <location>
        <begin position="34"/>
        <end position="52"/>
    </location>
</feature>
<keyword evidence="1" id="KW-1133">Transmembrane helix</keyword>
<evidence type="ECO:0000313" key="3">
    <source>
        <dbReference type="Proteomes" id="UP001293254"/>
    </source>
</evidence>
<sequence>MQKLRRRKVIDDMTCSCYVLGPEDTAYVLFSRTFAGLVWVLSGLLVLAIATYESGGFTWLRNIYRAVVSQAFALFLTIFWGLWVRNNMHIFERQQLKCMRWWQ</sequence>
<gene>
    <name evidence="2" type="ORF">Salat_2668100</name>
</gene>
<evidence type="ECO:0000256" key="1">
    <source>
        <dbReference type="SAM" id="Phobius"/>
    </source>
</evidence>
<feature type="transmembrane region" description="Helical" evidence="1">
    <location>
        <begin position="64"/>
        <end position="84"/>
    </location>
</feature>
<protein>
    <submittedName>
        <fullName evidence="2">Uncharacterized protein</fullName>
    </submittedName>
</protein>
<evidence type="ECO:0000313" key="2">
    <source>
        <dbReference type="EMBL" id="KAK4415607.1"/>
    </source>
</evidence>
<proteinExistence type="predicted"/>
<name>A0AAE2CB36_9LAMI</name>
<dbReference type="Proteomes" id="UP001293254">
    <property type="component" value="Unassembled WGS sequence"/>
</dbReference>
<reference evidence="2" key="1">
    <citation type="submission" date="2020-06" db="EMBL/GenBank/DDBJ databases">
        <authorList>
            <person name="Li T."/>
            <person name="Hu X."/>
            <person name="Zhang T."/>
            <person name="Song X."/>
            <person name="Zhang H."/>
            <person name="Dai N."/>
            <person name="Sheng W."/>
            <person name="Hou X."/>
            <person name="Wei L."/>
        </authorList>
    </citation>
    <scope>NUCLEOTIDE SEQUENCE</scope>
    <source>
        <strain evidence="2">3651</strain>
        <tissue evidence="2">Leaf</tissue>
    </source>
</reference>